<evidence type="ECO:0000313" key="2">
    <source>
        <dbReference type="Proteomes" id="UP001597438"/>
    </source>
</evidence>
<keyword evidence="2" id="KW-1185">Reference proteome</keyword>
<gene>
    <name evidence="1" type="ORF">ACFSYS_00125</name>
</gene>
<dbReference type="EMBL" id="JBHUOJ010000001">
    <property type="protein sequence ID" value="MFD2831671.1"/>
    <property type="molecule type" value="Genomic_DNA"/>
</dbReference>
<dbReference type="RefSeq" id="WP_251741435.1">
    <property type="nucleotide sequence ID" value="NZ_JBHUOJ010000001.1"/>
</dbReference>
<protein>
    <submittedName>
        <fullName evidence="1">Uncharacterized protein</fullName>
    </submittedName>
</protein>
<evidence type="ECO:0000313" key="1">
    <source>
        <dbReference type="EMBL" id="MFD2831671.1"/>
    </source>
</evidence>
<sequence length="177" mass="20289">MNRAGNQIILILLLSFLTPKIVFSQVENKETNYPKIKNYFSIMHPIATITKDGKHFNFDGIYTVGFPVGINFLQRDKIAYSIEFAPMISFNDRASRVTGLLFHPGVIYRNIGGFNFLTRLAFNTNGRYGFTAVINRPIIKKEKVTYFLATPIPFRFGNDLPFSSNFWFSSRNSILII</sequence>
<accession>A0ABW5X2C6</accession>
<reference evidence="2" key="1">
    <citation type="journal article" date="2019" name="Int. J. Syst. Evol. Microbiol.">
        <title>The Global Catalogue of Microorganisms (GCM) 10K type strain sequencing project: providing services to taxonomists for standard genome sequencing and annotation.</title>
        <authorList>
            <consortium name="The Broad Institute Genomics Platform"/>
            <consortium name="The Broad Institute Genome Sequencing Center for Infectious Disease"/>
            <person name="Wu L."/>
            <person name="Ma J."/>
        </authorList>
    </citation>
    <scope>NUCLEOTIDE SEQUENCE [LARGE SCALE GENOMIC DNA]</scope>
    <source>
        <strain evidence="2">KCTC 52925</strain>
    </source>
</reference>
<name>A0ABW5X2C6_9FLAO</name>
<dbReference type="Proteomes" id="UP001597438">
    <property type="component" value="Unassembled WGS sequence"/>
</dbReference>
<proteinExistence type="predicted"/>
<organism evidence="1 2">
    <name type="scientific">Christiangramia antarctica</name>
    <dbReference type="NCBI Taxonomy" id="2058158"/>
    <lineage>
        <taxon>Bacteria</taxon>
        <taxon>Pseudomonadati</taxon>
        <taxon>Bacteroidota</taxon>
        <taxon>Flavobacteriia</taxon>
        <taxon>Flavobacteriales</taxon>
        <taxon>Flavobacteriaceae</taxon>
        <taxon>Christiangramia</taxon>
    </lineage>
</organism>
<comment type="caution">
    <text evidence="1">The sequence shown here is derived from an EMBL/GenBank/DDBJ whole genome shotgun (WGS) entry which is preliminary data.</text>
</comment>